<evidence type="ECO:0000256" key="3">
    <source>
        <dbReference type="ARBA" id="ARBA00022692"/>
    </source>
</evidence>
<dbReference type="PRINTS" id="PR00119">
    <property type="entry name" value="CATATPASE"/>
</dbReference>
<dbReference type="GO" id="GO:0016887">
    <property type="term" value="F:ATP hydrolysis activity"/>
    <property type="evidence" value="ECO:0007669"/>
    <property type="project" value="InterPro"/>
</dbReference>
<feature type="transmembrane region" description="Helical" evidence="8">
    <location>
        <begin position="93"/>
        <end position="115"/>
    </location>
</feature>
<evidence type="ECO:0000313" key="10">
    <source>
        <dbReference type="EMBL" id="GAI26801.1"/>
    </source>
</evidence>
<feature type="non-terminal residue" evidence="10">
    <location>
        <position position="1"/>
    </location>
</feature>
<comment type="similarity">
    <text evidence="2">Belongs to the cation transport ATPase (P-type) (TC 3.A.3) family. Type IB subfamily.</text>
</comment>
<gene>
    <name evidence="10" type="ORF">S06H3_34040</name>
</gene>
<dbReference type="Gene3D" id="2.70.150.10">
    <property type="entry name" value="Calcium-transporting ATPase, cytoplasmic transduction domain A"/>
    <property type="match status" value="1"/>
</dbReference>
<dbReference type="GO" id="GO:0005524">
    <property type="term" value="F:ATP binding"/>
    <property type="evidence" value="ECO:0007669"/>
    <property type="project" value="InterPro"/>
</dbReference>
<keyword evidence="6 8" id="KW-1133">Transmembrane helix</keyword>
<dbReference type="SUPFAM" id="SSF81660">
    <property type="entry name" value="Metal cation-transporting ATPase, ATP-binding domain N"/>
    <property type="match status" value="1"/>
</dbReference>
<keyword evidence="5" id="KW-1278">Translocase</keyword>
<protein>
    <recommendedName>
        <fullName evidence="9">P-type ATPase A domain-containing protein</fullName>
    </recommendedName>
</protein>
<dbReference type="GO" id="GO:0012505">
    <property type="term" value="C:endomembrane system"/>
    <property type="evidence" value="ECO:0007669"/>
    <property type="project" value="UniProtKB-SubCell"/>
</dbReference>
<dbReference type="InterPro" id="IPR018303">
    <property type="entry name" value="ATPase_P-typ_P_site"/>
</dbReference>
<dbReference type="PANTHER" id="PTHR43520">
    <property type="entry name" value="ATP7, ISOFORM B"/>
    <property type="match status" value="1"/>
</dbReference>
<dbReference type="InterPro" id="IPR059000">
    <property type="entry name" value="ATPase_P-type_domA"/>
</dbReference>
<feature type="domain" description="P-type ATPase A" evidence="9">
    <location>
        <begin position="1"/>
        <end position="77"/>
    </location>
</feature>
<dbReference type="AlphaFoldDB" id="X1N9C2"/>
<evidence type="ECO:0000256" key="4">
    <source>
        <dbReference type="ARBA" id="ARBA00022723"/>
    </source>
</evidence>
<evidence type="ECO:0000256" key="5">
    <source>
        <dbReference type="ARBA" id="ARBA00022967"/>
    </source>
</evidence>
<name>X1N9C2_9ZZZZ</name>
<dbReference type="SUPFAM" id="SSF81653">
    <property type="entry name" value="Calcium ATPase, transduction domain A"/>
    <property type="match status" value="1"/>
</dbReference>
<sequence length="275" mass="29381">GDIILVRPGEKIPVDGIITQGSSAIDESMVTGESIPVDKKKTDEVIGATLNTSGSFKFKATKVGKDTVLSQIIRLIEEAQGSKAPIQRLVDTVASYFVPTVIGIAIITFIVWIIFGPKPSITLALVNFVSVLIIACPCALGLATPTAIMVGTGKGAENGILIKDAASLELTHRLNTIVFDKTGTLTKGEPVVTDIIIKEKSSIYSKEELIKLSASSELYSEHPLGKAMVKKAKQLKLKLIEPKNFKSITGRGISAEVDGKKILKGNLALMRENNI</sequence>
<comment type="subcellular location">
    <subcellularLocation>
        <location evidence="1">Endomembrane system</location>
        <topology evidence="1">Multi-pass membrane protein</topology>
    </subcellularLocation>
</comment>
<keyword evidence="7 8" id="KW-0472">Membrane</keyword>
<keyword evidence="4" id="KW-0479">Metal-binding</keyword>
<evidence type="ECO:0000256" key="7">
    <source>
        <dbReference type="ARBA" id="ARBA00023136"/>
    </source>
</evidence>
<dbReference type="SUPFAM" id="SSF81665">
    <property type="entry name" value="Calcium ATPase, transmembrane domain M"/>
    <property type="match status" value="1"/>
</dbReference>
<dbReference type="GO" id="GO:0016020">
    <property type="term" value="C:membrane"/>
    <property type="evidence" value="ECO:0007669"/>
    <property type="project" value="InterPro"/>
</dbReference>
<feature type="transmembrane region" description="Helical" evidence="8">
    <location>
        <begin position="121"/>
        <end position="144"/>
    </location>
</feature>
<dbReference type="InterPro" id="IPR023298">
    <property type="entry name" value="ATPase_P-typ_TM_dom_sf"/>
</dbReference>
<evidence type="ECO:0000256" key="6">
    <source>
        <dbReference type="ARBA" id="ARBA00022989"/>
    </source>
</evidence>
<dbReference type="InterPro" id="IPR008250">
    <property type="entry name" value="ATPase_P-typ_transduc_dom_A_sf"/>
</dbReference>
<dbReference type="GO" id="GO:0005507">
    <property type="term" value="F:copper ion binding"/>
    <property type="evidence" value="ECO:0007669"/>
    <property type="project" value="TreeGrafter"/>
</dbReference>
<reference evidence="10" key="1">
    <citation type="journal article" date="2014" name="Front. Microbiol.">
        <title>High frequency of phylogenetically diverse reductive dehalogenase-homologous genes in deep subseafloor sedimentary metagenomes.</title>
        <authorList>
            <person name="Kawai M."/>
            <person name="Futagami T."/>
            <person name="Toyoda A."/>
            <person name="Takaki Y."/>
            <person name="Nishi S."/>
            <person name="Hori S."/>
            <person name="Arai W."/>
            <person name="Tsubouchi T."/>
            <person name="Morono Y."/>
            <person name="Uchiyama I."/>
            <person name="Ito T."/>
            <person name="Fujiyama A."/>
            <person name="Inagaki F."/>
            <person name="Takami H."/>
        </authorList>
    </citation>
    <scope>NUCLEOTIDE SEQUENCE</scope>
    <source>
        <strain evidence="10">Expedition CK06-06</strain>
    </source>
</reference>
<evidence type="ECO:0000256" key="8">
    <source>
        <dbReference type="SAM" id="Phobius"/>
    </source>
</evidence>
<dbReference type="GO" id="GO:0043682">
    <property type="term" value="F:P-type divalent copper transporter activity"/>
    <property type="evidence" value="ECO:0007669"/>
    <property type="project" value="TreeGrafter"/>
</dbReference>
<evidence type="ECO:0000256" key="2">
    <source>
        <dbReference type="ARBA" id="ARBA00006024"/>
    </source>
</evidence>
<dbReference type="Pfam" id="PF00122">
    <property type="entry name" value="E1-E2_ATPase"/>
    <property type="match status" value="1"/>
</dbReference>
<dbReference type="NCBIfam" id="TIGR01494">
    <property type="entry name" value="ATPase_P-type"/>
    <property type="match status" value="1"/>
</dbReference>
<accession>X1N9C2</accession>
<proteinExistence type="inferred from homology"/>
<dbReference type="Pfam" id="PF00702">
    <property type="entry name" value="Hydrolase"/>
    <property type="match status" value="1"/>
</dbReference>
<keyword evidence="3 8" id="KW-0812">Transmembrane</keyword>
<dbReference type="InterPro" id="IPR023214">
    <property type="entry name" value="HAD_sf"/>
</dbReference>
<dbReference type="PROSITE" id="PS00154">
    <property type="entry name" value="ATPASE_E1_E2"/>
    <property type="match status" value="1"/>
</dbReference>
<dbReference type="PANTHER" id="PTHR43520:SF8">
    <property type="entry name" value="P-TYPE CU(+) TRANSPORTER"/>
    <property type="match status" value="1"/>
</dbReference>
<dbReference type="Gene3D" id="3.40.50.1000">
    <property type="entry name" value="HAD superfamily/HAD-like"/>
    <property type="match status" value="1"/>
</dbReference>
<dbReference type="FunFam" id="2.70.150.10:FF:000002">
    <property type="entry name" value="Copper-transporting ATPase 1, putative"/>
    <property type="match status" value="1"/>
</dbReference>
<dbReference type="InterPro" id="IPR001757">
    <property type="entry name" value="P_typ_ATPase"/>
</dbReference>
<comment type="caution">
    <text evidence="10">The sequence shown here is derived from an EMBL/GenBank/DDBJ whole genome shotgun (WGS) entry which is preliminary data.</text>
</comment>
<dbReference type="InterPro" id="IPR023299">
    <property type="entry name" value="ATPase_P-typ_cyto_dom_N"/>
</dbReference>
<feature type="non-terminal residue" evidence="10">
    <location>
        <position position="275"/>
    </location>
</feature>
<evidence type="ECO:0000259" key="9">
    <source>
        <dbReference type="Pfam" id="PF00122"/>
    </source>
</evidence>
<dbReference type="Gene3D" id="3.40.1110.10">
    <property type="entry name" value="Calcium-transporting ATPase, cytoplasmic domain N"/>
    <property type="match status" value="1"/>
</dbReference>
<dbReference type="EMBL" id="BARV01020391">
    <property type="protein sequence ID" value="GAI26801.1"/>
    <property type="molecule type" value="Genomic_DNA"/>
</dbReference>
<organism evidence="10">
    <name type="scientific">marine sediment metagenome</name>
    <dbReference type="NCBI Taxonomy" id="412755"/>
    <lineage>
        <taxon>unclassified sequences</taxon>
        <taxon>metagenomes</taxon>
        <taxon>ecological metagenomes</taxon>
    </lineage>
</organism>
<evidence type="ECO:0000256" key="1">
    <source>
        <dbReference type="ARBA" id="ARBA00004127"/>
    </source>
</evidence>
<dbReference type="GO" id="GO:0055070">
    <property type="term" value="P:copper ion homeostasis"/>
    <property type="evidence" value="ECO:0007669"/>
    <property type="project" value="TreeGrafter"/>
</dbReference>